<dbReference type="AlphaFoldDB" id="A0A136WFZ8"/>
<accession>A0A136WFZ8</accession>
<dbReference type="Proteomes" id="UP000070539">
    <property type="component" value="Unassembled WGS sequence"/>
</dbReference>
<evidence type="ECO:0000313" key="3">
    <source>
        <dbReference type="Proteomes" id="UP000070539"/>
    </source>
</evidence>
<keyword evidence="1" id="KW-0812">Transmembrane</keyword>
<keyword evidence="1" id="KW-1133">Transmembrane helix</keyword>
<evidence type="ECO:0000313" key="2">
    <source>
        <dbReference type="EMBL" id="KXL53478.1"/>
    </source>
</evidence>
<sequence>MKSALLFFKNIYLKNKKDTQIWNKMGKASSKKFTAYAFLDQNFGYFIRKRKGNYKLLLLLYGIYIMILVLERRNGGDQKWREKFLQNKEAII</sequence>
<gene>
    <name evidence="2" type="ORF">CLNEO_07040</name>
</gene>
<protein>
    <submittedName>
        <fullName evidence="2">Uncharacterized protein</fullName>
    </submittedName>
</protein>
<dbReference type="STRING" id="36847.CLNEO_07040"/>
<keyword evidence="1" id="KW-0472">Membrane</keyword>
<proteinExistence type="predicted"/>
<comment type="caution">
    <text evidence="2">The sequence shown here is derived from an EMBL/GenBank/DDBJ whole genome shotgun (WGS) entry which is preliminary data.</text>
</comment>
<feature type="transmembrane region" description="Helical" evidence="1">
    <location>
        <begin position="52"/>
        <end position="70"/>
    </location>
</feature>
<keyword evidence="3" id="KW-1185">Reference proteome</keyword>
<organism evidence="2 3">
    <name type="scientific">Anaerotignum neopropionicum</name>
    <dbReference type="NCBI Taxonomy" id="36847"/>
    <lineage>
        <taxon>Bacteria</taxon>
        <taxon>Bacillati</taxon>
        <taxon>Bacillota</taxon>
        <taxon>Clostridia</taxon>
        <taxon>Lachnospirales</taxon>
        <taxon>Anaerotignaceae</taxon>
        <taxon>Anaerotignum</taxon>
    </lineage>
</organism>
<evidence type="ECO:0000256" key="1">
    <source>
        <dbReference type="SAM" id="Phobius"/>
    </source>
</evidence>
<dbReference type="EMBL" id="LRVM01000002">
    <property type="protein sequence ID" value="KXL53478.1"/>
    <property type="molecule type" value="Genomic_DNA"/>
</dbReference>
<name>A0A136WFZ8_9FIRM</name>
<reference evidence="2 3" key="1">
    <citation type="submission" date="2016-01" db="EMBL/GenBank/DDBJ databases">
        <title>Genome sequence of Clostridium neopropionicum X4, DSM-3847.</title>
        <authorList>
            <person name="Poehlein A."/>
            <person name="Beck M.H."/>
            <person name="Bengelsdorf F.R."/>
            <person name="Daniel R."/>
            <person name="Duerre P."/>
        </authorList>
    </citation>
    <scope>NUCLEOTIDE SEQUENCE [LARGE SCALE GENOMIC DNA]</scope>
    <source>
        <strain evidence="2 3">DSM-3847</strain>
    </source>
</reference>